<dbReference type="EnsemblMetazoa" id="G31499.1">
    <property type="protein sequence ID" value="G31499.1:cds"/>
    <property type="gene ID" value="G31499"/>
</dbReference>
<dbReference type="SMART" id="SM00336">
    <property type="entry name" value="BBOX"/>
    <property type="match status" value="1"/>
</dbReference>
<evidence type="ECO:0000259" key="2">
    <source>
        <dbReference type="PROSITE" id="PS50119"/>
    </source>
</evidence>
<dbReference type="GO" id="GO:0043161">
    <property type="term" value="P:proteasome-mediated ubiquitin-dependent protein catabolic process"/>
    <property type="evidence" value="ECO:0007669"/>
    <property type="project" value="TreeGrafter"/>
</dbReference>
<dbReference type="InterPro" id="IPR000315">
    <property type="entry name" value="Znf_B-box"/>
</dbReference>
<keyword evidence="1" id="KW-0862">Zinc</keyword>
<dbReference type="SUPFAM" id="SSF57845">
    <property type="entry name" value="B-box zinc-binding domain"/>
    <property type="match status" value="1"/>
</dbReference>
<feature type="domain" description="B box-type" evidence="2">
    <location>
        <begin position="3"/>
        <end position="45"/>
    </location>
</feature>
<dbReference type="InterPro" id="IPR011042">
    <property type="entry name" value="6-blade_b-propeller_TolB-like"/>
</dbReference>
<dbReference type="Gene3D" id="3.30.160.60">
    <property type="entry name" value="Classic Zinc Finger"/>
    <property type="match status" value="1"/>
</dbReference>
<dbReference type="Proteomes" id="UP000005408">
    <property type="component" value="Unassembled WGS sequence"/>
</dbReference>
<dbReference type="GO" id="GO:0000209">
    <property type="term" value="P:protein polyubiquitination"/>
    <property type="evidence" value="ECO:0007669"/>
    <property type="project" value="TreeGrafter"/>
</dbReference>
<dbReference type="Gene3D" id="2.130.10.10">
    <property type="entry name" value="YVTN repeat-like/Quinoprotein amine dehydrogenase"/>
    <property type="match status" value="1"/>
</dbReference>
<dbReference type="GO" id="GO:0061630">
    <property type="term" value="F:ubiquitin protein ligase activity"/>
    <property type="evidence" value="ECO:0007669"/>
    <property type="project" value="TreeGrafter"/>
</dbReference>
<dbReference type="CDD" id="cd19756">
    <property type="entry name" value="Bbox2"/>
    <property type="match status" value="1"/>
</dbReference>
<dbReference type="Pfam" id="PF00643">
    <property type="entry name" value="zf-B_box"/>
    <property type="match status" value="1"/>
</dbReference>
<sequence length="504" mass="57421">MRGSSTVCPKHSSKICELNCEQCDIPICVQCASSKEHQGHEFVDMAKTLKRRKKVLERDLHELENYIYPRYQNTAATLLVQKADLNENCKKLTTAIDEHGADLHREIDSIIQEMKSYLDEMKSKHLAVLNKQEYETTSAISEITQSIADLKTLLDSNDVSRVAAYKSRNVEFSRLPPKLTISLPRFTPQMINKELLYEQFGTLSLLSVKTEEPEEHYVTIDLPAAEPSPSVRQFIDVPRIMTEIKTEYGQYQLRSVSIQSEYEIWTCGGDDKIMRLYNIQEELVKSVQTKSRNGPTDIAVTSSGHLVYTDQKDRTVNIVKDKKIKNIIKLRGWRPVSICSTSSGDLLVVTVSDDWSQTRVMRYLSSKEKQCIQYNDNGQPLYSPGSSFKYVCENRNLDVCVSDIDAHAVVVVNQVGKFRFSYIGHATSTTRPFNPRGITTDSQSRILIADWDNRIHIIDQDGQFLRYIDNCKLQSPYGLCVDTSDNLFVAENDAGKVKKIQYLV</sequence>
<name>A0A8W8M3M5_MAGGI</name>
<dbReference type="InterPro" id="IPR015943">
    <property type="entry name" value="WD40/YVTN_repeat-like_dom_sf"/>
</dbReference>
<dbReference type="AlphaFoldDB" id="A0A8W8M3M5"/>
<accession>A0A8W8M3M5</accession>
<evidence type="ECO:0000313" key="3">
    <source>
        <dbReference type="EnsemblMetazoa" id="G31499.3:cds"/>
    </source>
</evidence>
<protein>
    <recommendedName>
        <fullName evidence="2">B box-type domain-containing protein</fullName>
    </recommendedName>
</protein>
<dbReference type="EnsemblMetazoa" id="G31499.2">
    <property type="protein sequence ID" value="G31499.2:cds"/>
    <property type="gene ID" value="G31499"/>
</dbReference>
<evidence type="ECO:0000313" key="4">
    <source>
        <dbReference type="Proteomes" id="UP000005408"/>
    </source>
</evidence>
<dbReference type="SUPFAM" id="SSF101898">
    <property type="entry name" value="NHL repeat"/>
    <property type="match status" value="1"/>
</dbReference>
<dbReference type="EnsemblMetazoa" id="G31499.3">
    <property type="protein sequence ID" value="G31499.3:cds"/>
    <property type="gene ID" value="G31499"/>
</dbReference>
<proteinExistence type="predicted"/>
<dbReference type="Gene3D" id="2.120.10.30">
    <property type="entry name" value="TolB, C-terminal domain"/>
    <property type="match status" value="1"/>
</dbReference>
<dbReference type="PANTHER" id="PTHR24104:SF25">
    <property type="entry name" value="PROTEIN LIN-41"/>
    <property type="match status" value="1"/>
</dbReference>
<dbReference type="InterPro" id="IPR050952">
    <property type="entry name" value="TRIM-NHL_E3_ligases"/>
</dbReference>
<dbReference type="GO" id="GO:0008270">
    <property type="term" value="F:zinc ion binding"/>
    <property type="evidence" value="ECO:0007669"/>
    <property type="project" value="UniProtKB-KW"/>
</dbReference>
<dbReference type="PROSITE" id="PS50119">
    <property type="entry name" value="ZF_BBOX"/>
    <property type="match status" value="1"/>
</dbReference>
<keyword evidence="1" id="KW-0479">Metal-binding</keyword>
<organism evidence="3 4">
    <name type="scientific">Magallana gigas</name>
    <name type="common">Pacific oyster</name>
    <name type="synonym">Crassostrea gigas</name>
    <dbReference type="NCBI Taxonomy" id="29159"/>
    <lineage>
        <taxon>Eukaryota</taxon>
        <taxon>Metazoa</taxon>
        <taxon>Spiralia</taxon>
        <taxon>Lophotrochozoa</taxon>
        <taxon>Mollusca</taxon>
        <taxon>Bivalvia</taxon>
        <taxon>Autobranchia</taxon>
        <taxon>Pteriomorphia</taxon>
        <taxon>Ostreida</taxon>
        <taxon>Ostreoidea</taxon>
        <taxon>Ostreidae</taxon>
        <taxon>Magallana</taxon>
    </lineage>
</organism>
<keyword evidence="1" id="KW-0863">Zinc-finger</keyword>
<reference evidence="3" key="1">
    <citation type="submission" date="2022-08" db="UniProtKB">
        <authorList>
            <consortium name="EnsemblMetazoa"/>
        </authorList>
    </citation>
    <scope>IDENTIFICATION</scope>
    <source>
        <strain evidence="3">05x7-T-G4-1.051#20</strain>
    </source>
</reference>
<evidence type="ECO:0000256" key="1">
    <source>
        <dbReference type="PROSITE-ProRule" id="PRU00024"/>
    </source>
</evidence>
<dbReference type="PANTHER" id="PTHR24104">
    <property type="entry name" value="E3 UBIQUITIN-PROTEIN LIGASE NHLRC1-RELATED"/>
    <property type="match status" value="1"/>
</dbReference>
<keyword evidence="4" id="KW-1185">Reference proteome</keyword>